<dbReference type="PIRSF" id="PIRSF000127">
    <property type="entry name" value="Xanthine_DH"/>
    <property type="match status" value="1"/>
</dbReference>
<dbReference type="FunFam" id="3.30.465.10:FF:000013">
    <property type="entry name" value="Aldehyde oxidase"/>
    <property type="match status" value="1"/>
</dbReference>
<evidence type="ECO:0000313" key="26">
    <source>
        <dbReference type="Proteomes" id="UP000008694"/>
    </source>
</evidence>
<evidence type="ECO:0000256" key="12">
    <source>
        <dbReference type="ARBA" id="ARBA00023004"/>
    </source>
</evidence>
<name>D7M064_ARALL</name>
<evidence type="ECO:0000256" key="4">
    <source>
        <dbReference type="ARBA" id="ARBA00022490"/>
    </source>
</evidence>
<evidence type="ECO:0000256" key="7">
    <source>
        <dbReference type="ARBA" id="ARBA00022714"/>
    </source>
</evidence>
<evidence type="ECO:0000256" key="20">
    <source>
        <dbReference type="PIRSR" id="PIRSR000127-1"/>
    </source>
</evidence>
<evidence type="ECO:0000256" key="8">
    <source>
        <dbReference type="ARBA" id="ARBA00022723"/>
    </source>
</evidence>
<dbReference type="InterPro" id="IPR037165">
    <property type="entry name" value="AldOxase/xan_DH_Mopterin-bd_sf"/>
</dbReference>
<feature type="active site" description="Proton acceptor" evidence="20">
    <location>
        <position position="1299"/>
    </location>
</feature>
<dbReference type="Gene3D" id="1.10.150.120">
    <property type="entry name" value="[2Fe-2S]-binding domain"/>
    <property type="match status" value="1"/>
</dbReference>
<comment type="cofactor">
    <cofactor evidence="22">
        <name>Mo-molybdopterin</name>
        <dbReference type="ChEBI" id="CHEBI:71302"/>
    </cofactor>
    <text evidence="22">Binds 1 Mo-molybdopterin (Mo-MPT) cofactor per subunit.</text>
</comment>
<gene>
    <name evidence="25" type="ORF">ARALYDRAFT_489007</name>
</gene>
<feature type="domain" description="FAD-binding PCMH-type" evidence="24">
    <location>
        <begin position="246"/>
        <end position="427"/>
    </location>
</feature>
<dbReference type="Pfam" id="PF00111">
    <property type="entry name" value="Fer2"/>
    <property type="match status" value="1"/>
</dbReference>
<dbReference type="Gene3D" id="3.30.365.10">
    <property type="entry name" value="Aldehyde oxidase/xanthine dehydrogenase, molybdopterin binding domain"/>
    <property type="match status" value="4"/>
</dbReference>
<dbReference type="Gene3D" id="3.90.1170.50">
    <property type="entry name" value="Aldehyde oxidase/xanthine dehydrogenase, a/b hammerhead"/>
    <property type="match status" value="1"/>
</dbReference>
<evidence type="ECO:0000259" key="24">
    <source>
        <dbReference type="PROSITE" id="PS51387"/>
    </source>
</evidence>
<dbReference type="Pfam" id="PF02738">
    <property type="entry name" value="MoCoBD_1"/>
    <property type="match status" value="1"/>
</dbReference>
<dbReference type="SUPFAM" id="SSF47741">
    <property type="entry name" value="CO dehydrogenase ISP C-domain like"/>
    <property type="match status" value="1"/>
</dbReference>
<keyword evidence="12 22" id="KW-0408">Iron</keyword>
<keyword evidence="4" id="KW-0963">Cytoplasm</keyword>
<accession>D7M064</accession>
<keyword evidence="6" id="KW-0285">Flavoprotein</keyword>
<dbReference type="Pfam" id="PF01799">
    <property type="entry name" value="Fer2_2"/>
    <property type="match status" value="1"/>
</dbReference>
<dbReference type="InterPro" id="IPR002346">
    <property type="entry name" value="Mopterin_DH_FAD-bd"/>
</dbReference>
<evidence type="ECO:0000256" key="14">
    <source>
        <dbReference type="ARBA" id="ARBA00023027"/>
    </source>
</evidence>
<feature type="binding site" evidence="22">
    <location>
        <position position="175"/>
    </location>
    <ligand>
        <name>[2Fe-2S] cluster</name>
        <dbReference type="ChEBI" id="CHEBI:190135"/>
        <label>2</label>
    </ligand>
</feature>
<dbReference type="FunFam" id="3.10.20.30:FF:000012">
    <property type="entry name" value="Xanthine dehydrogenase/oxidase"/>
    <property type="match status" value="1"/>
</dbReference>
<dbReference type="eggNOG" id="KOG0430">
    <property type="taxonomic scope" value="Eukaryota"/>
</dbReference>
<dbReference type="FunFam" id="3.30.365.10:FF:000001">
    <property type="entry name" value="Xanthine dehydrogenase oxidase"/>
    <property type="match status" value="1"/>
</dbReference>
<comment type="cofactor">
    <cofactor evidence="22">
        <name>[2Fe-2S] cluster</name>
        <dbReference type="ChEBI" id="CHEBI:190135"/>
    </cofactor>
    <text evidence="22">Binds 2 [2Fe-2S] clusters.</text>
</comment>
<organism evidence="26">
    <name type="scientific">Arabidopsis lyrata subsp. lyrata</name>
    <name type="common">Lyre-leaved rock-cress</name>
    <dbReference type="NCBI Taxonomy" id="81972"/>
    <lineage>
        <taxon>Eukaryota</taxon>
        <taxon>Viridiplantae</taxon>
        <taxon>Streptophyta</taxon>
        <taxon>Embryophyta</taxon>
        <taxon>Tracheophyta</taxon>
        <taxon>Spermatophyta</taxon>
        <taxon>Magnoliopsida</taxon>
        <taxon>eudicotyledons</taxon>
        <taxon>Gunneridae</taxon>
        <taxon>Pentapetalae</taxon>
        <taxon>rosids</taxon>
        <taxon>malvids</taxon>
        <taxon>Brassicales</taxon>
        <taxon>Brassicaceae</taxon>
        <taxon>Camelineae</taxon>
        <taxon>Arabidopsis</taxon>
    </lineage>
</organism>
<evidence type="ECO:0000256" key="10">
    <source>
        <dbReference type="ARBA" id="ARBA00022865"/>
    </source>
</evidence>
<dbReference type="EMBL" id="GL348718">
    <property type="protein sequence ID" value="EFH48222.1"/>
    <property type="molecule type" value="Genomic_DNA"/>
</dbReference>
<dbReference type="Gene3D" id="3.10.20.30">
    <property type="match status" value="1"/>
</dbReference>
<dbReference type="GO" id="GO:0051537">
    <property type="term" value="F:2 iron, 2 sulfur cluster binding"/>
    <property type="evidence" value="ECO:0007669"/>
    <property type="project" value="UniProtKB-KW"/>
</dbReference>
<feature type="binding site" evidence="21">
    <location>
        <position position="417"/>
    </location>
    <ligand>
        <name>FAD</name>
        <dbReference type="ChEBI" id="CHEBI:57692"/>
    </ligand>
</feature>
<dbReference type="InterPro" id="IPR016166">
    <property type="entry name" value="FAD-bd_PCMH"/>
</dbReference>
<feature type="binding site" evidence="22">
    <location>
        <position position="68"/>
    </location>
    <ligand>
        <name>[2Fe-2S] cluster</name>
        <dbReference type="ChEBI" id="CHEBI:190135"/>
        <label>1</label>
    </ligand>
</feature>
<evidence type="ECO:0000313" key="25">
    <source>
        <dbReference type="EMBL" id="EFH48222.1"/>
    </source>
</evidence>
<evidence type="ECO:0000256" key="9">
    <source>
        <dbReference type="ARBA" id="ARBA00022827"/>
    </source>
</evidence>
<dbReference type="SMART" id="SM01092">
    <property type="entry name" value="CO_deh_flav_C"/>
    <property type="match status" value="1"/>
</dbReference>
<dbReference type="OrthoDB" id="8300278at2759"/>
<dbReference type="GO" id="GO:0009851">
    <property type="term" value="P:auxin biosynthetic process"/>
    <property type="evidence" value="ECO:0007669"/>
    <property type="project" value="UniProtKB-KW"/>
</dbReference>
<evidence type="ECO:0000256" key="2">
    <source>
        <dbReference type="ARBA" id="ARBA00004496"/>
    </source>
</evidence>
<evidence type="ECO:0000259" key="23">
    <source>
        <dbReference type="PROSITE" id="PS51085"/>
    </source>
</evidence>
<evidence type="ECO:0000256" key="19">
    <source>
        <dbReference type="ARBA" id="ARBA00072265"/>
    </source>
</evidence>
<dbReference type="PROSITE" id="PS00197">
    <property type="entry name" value="2FE2S_FER_1"/>
    <property type="match status" value="1"/>
</dbReference>
<keyword evidence="11" id="KW-0560">Oxidoreductase</keyword>
<keyword evidence="13 22" id="KW-0411">Iron-sulfur</keyword>
<dbReference type="GO" id="GO:0071949">
    <property type="term" value="F:FAD binding"/>
    <property type="evidence" value="ECO:0007669"/>
    <property type="project" value="InterPro"/>
</dbReference>
<keyword evidence="26" id="KW-1185">Reference proteome</keyword>
<dbReference type="InterPro" id="IPR016169">
    <property type="entry name" value="FAD-bd_PCMH_sub2"/>
</dbReference>
<feature type="binding site" evidence="22">
    <location>
        <position position="804"/>
    </location>
    <ligand>
        <name>Mo-molybdopterin</name>
        <dbReference type="ChEBI" id="CHEBI:71302"/>
    </ligand>
    <ligandPart>
        <name>Mo</name>
        <dbReference type="ChEBI" id="CHEBI:28685"/>
    </ligandPart>
</feature>
<dbReference type="SMART" id="SM01008">
    <property type="entry name" value="Ald_Xan_dh_C"/>
    <property type="match status" value="1"/>
</dbReference>
<dbReference type="PROSITE" id="PS51387">
    <property type="entry name" value="FAD_PCMH"/>
    <property type="match status" value="1"/>
</dbReference>
<dbReference type="SUPFAM" id="SSF54665">
    <property type="entry name" value="CO dehydrogenase molybdoprotein N-domain-like"/>
    <property type="match status" value="1"/>
</dbReference>
<dbReference type="InterPro" id="IPR005107">
    <property type="entry name" value="CO_DH_flav_C"/>
</dbReference>
<keyword evidence="5 22" id="KW-0500">Molybdenum</keyword>
<dbReference type="Pfam" id="PF01315">
    <property type="entry name" value="Ald_Xan_dh_C"/>
    <property type="match status" value="1"/>
</dbReference>
<reference evidence="26" key="1">
    <citation type="journal article" date="2011" name="Nat. Genet.">
        <title>The Arabidopsis lyrata genome sequence and the basis of rapid genome size change.</title>
        <authorList>
            <person name="Hu T.T."/>
            <person name="Pattyn P."/>
            <person name="Bakker E.G."/>
            <person name="Cao J."/>
            <person name="Cheng J.-F."/>
            <person name="Clark R.M."/>
            <person name="Fahlgren N."/>
            <person name="Fawcett J.A."/>
            <person name="Grimwood J."/>
            <person name="Gundlach H."/>
            <person name="Haberer G."/>
            <person name="Hollister J.D."/>
            <person name="Ossowski S."/>
            <person name="Ottilar R.P."/>
            <person name="Salamov A.A."/>
            <person name="Schneeberger K."/>
            <person name="Spannagl M."/>
            <person name="Wang X."/>
            <person name="Yang L."/>
            <person name="Nasrallah M.E."/>
            <person name="Bergelson J."/>
            <person name="Carrington J.C."/>
            <person name="Gaut B.S."/>
            <person name="Schmutz J."/>
            <person name="Mayer K.F.X."/>
            <person name="Van de Peer Y."/>
            <person name="Grigoriev I.V."/>
            <person name="Nordborg M."/>
            <person name="Weigel D."/>
            <person name="Guo Y.-L."/>
        </authorList>
    </citation>
    <scope>NUCLEOTIDE SEQUENCE [LARGE SCALE GENOMIC DNA]</scope>
    <source>
        <strain evidence="26">cv. MN47</strain>
    </source>
</reference>
<evidence type="ECO:0000256" key="21">
    <source>
        <dbReference type="PIRSR" id="PIRSR000127-2"/>
    </source>
</evidence>
<dbReference type="Proteomes" id="UP000008694">
    <property type="component" value="Unassembled WGS sequence"/>
</dbReference>
<dbReference type="Pfam" id="PF03450">
    <property type="entry name" value="CO_deh_flav_C"/>
    <property type="match status" value="1"/>
</dbReference>
<evidence type="ECO:0000256" key="11">
    <source>
        <dbReference type="ARBA" id="ARBA00023002"/>
    </source>
</evidence>
<evidence type="ECO:0000256" key="6">
    <source>
        <dbReference type="ARBA" id="ARBA00022630"/>
    </source>
</evidence>
<keyword evidence="14" id="KW-0520">NAD</keyword>
<keyword evidence="8 22" id="KW-0479">Metal-binding</keyword>
<dbReference type="InterPro" id="IPR036683">
    <property type="entry name" value="CO_DH_flav_C_dom_sf"/>
</dbReference>
<dbReference type="InterPro" id="IPR016167">
    <property type="entry name" value="FAD-bd_PCMH_sub1"/>
</dbReference>
<evidence type="ECO:0000256" key="18">
    <source>
        <dbReference type="ARBA" id="ARBA00067017"/>
    </source>
</evidence>
<dbReference type="InterPro" id="IPR002888">
    <property type="entry name" value="2Fe-2S-bd"/>
</dbReference>
<dbReference type="FunFam" id="3.30.390.50:FF:000003">
    <property type="entry name" value="Aldehyde oxidase1"/>
    <property type="match status" value="1"/>
</dbReference>
<dbReference type="PROSITE" id="PS51085">
    <property type="entry name" value="2FE2S_FER_2"/>
    <property type="match status" value="1"/>
</dbReference>
<dbReference type="InterPro" id="IPR006058">
    <property type="entry name" value="2Fe2S_fd_BS"/>
</dbReference>
<dbReference type="Pfam" id="PF20256">
    <property type="entry name" value="MoCoBD_2"/>
    <property type="match status" value="1"/>
</dbReference>
<dbReference type="GO" id="GO:0050302">
    <property type="term" value="F:indole-3-acetaldehyde oxidase activity"/>
    <property type="evidence" value="ECO:0007669"/>
    <property type="project" value="UniProtKB-EC"/>
</dbReference>
<dbReference type="InterPro" id="IPR001041">
    <property type="entry name" value="2Fe-2S_ferredoxin-type"/>
</dbReference>
<evidence type="ECO:0000256" key="16">
    <source>
        <dbReference type="ARBA" id="ARBA00034078"/>
    </source>
</evidence>
<evidence type="ECO:0000256" key="17">
    <source>
        <dbReference type="ARBA" id="ARBA00052415"/>
    </source>
</evidence>
<feature type="binding site" evidence="22">
    <location>
        <position position="65"/>
    </location>
    <ligand>
        <name>[2Fe-2S] cluster</name>
        <dbReference type="ChEBI" id="CHEBI:190135"/>
        <label>1</label>
    </ligand>
</feature>
<feature type="binding site" evidence="22">
    <location>
        <position position="60"/>
    </location>
    <ligand>
        <name>[2Fe-2S] cluster</name>
        <dbReference type="ChEBI" id="CHEBI:190135"/>
        <label>1</label>
    </ligand>
</feature>
<dbReference type="InterPro" id="IPR012675">
    <property type="entry name" value="Beta-grasp_dom_sf"/>
</dbReference>
<feature type="binding site" evidence="22">
    <location>
        <position position="130"/>
    </location>
    <ligand>
        <name>[2Fe-2S] cluster</name>
        <dbReference type="ChEBI" id="CHEBI:190135"/>
        <label>2</label>
    </ligand>
</feature>
<dbReference type="InterPro" id="IPR036318">
    <property type="entry name" value="FAD-bd_PCMH-like_sf"/>
</dbReference>
<dbReference type="GO" id="GO:0005737">
    <property type="term" value="C:cytoplasm"/>
    <property type="evidence" value="ECO:0007669"/>
    <property type="project" value="UniProtKB-SubCell"/>
</dbReference>
<dbReference type="SUPFAM" id="SSF56176">
    <property type="entry name" value="FAD-binding/transporter-associated domain-like"/>
    <property type="match status" value="1"/>
</dbReference>
<comment type="cofactor">
    <cofactor evidence="1 21">
        <name>FAD</name>
        <dbReference type="ChEBI" id="CHEBI:57692"/>
    </cofactor>
</comment>
<feature type="binding site" evidence="22">
    <location>
        <position position="133"/>
    </location>
    <ligand>
        <name>[2Fe-2S] cluster</name>
        <dbReference type="ChEBI" id="CHEBI:190135"/>
        <label>2</label>
    </ligand>
</feature>
<evidence type="ECO:0000256" key="3">
    <source>
        <dbReference type="ARBA" id="ARBA00006849"/>
    </source>
</evidence>
<dbReference type="FunFam" id="3.30.43.10:FF:000023">
    <property type="entry name" value="Indole-3-acetaldehyde oxidase"/>
    <property type="match status" value="1"/>
</dbReference>
<evidence type="ECO:0000256" key="5">
    <source>
        <dbReference type="ARBA" id="ARBA00022505"/>
    </source>
</evidence>
<dbReference type="InterPro" id="IPR008274">
    <property type="entry name" value="AldOxase/xan_DH_MoCoBD1"/>
</dbReference>
<dbReference type="InterPro" id="IPR036010">
    <property type="entry name" value="2Fe-2S_ferredoxin-like_sf"/>
</dbReference>
<dbReference type="PANTHER" id="PTHR11908">
    <property type="entry name" value="XANTHINE DEHYDROGENASE"/>
    <property type="match status" value="1"/>
</dbReference>
<proteinExistence type="inferred from homology"/>
<evidence type="ECO:0000256" key="13">
    <source>
        <dbReference type="ARBA" id="ARBA00023014"/>
    </source>
</evidence>
<keyword evidence="9 21" id="KW-0274">FAD</keyword>
<feature type="binding site" evidence="21">
    <location>
        <position position="445"/>
    </location>
    <ligand>
        <name>FAD</name>
        <dbReference type="ChEBI" id="CHEBI:57692"/>
    </ligand>
</feature>
<dbReference type="InterPro" id="IPR016208">
    <property type="entry name" value="Ald_Oxase/xanthine_DH-like"/>
</dbReference>
<dbReference type="HOGENOM" id="CLU_001681_1_1_1"/>
<dbReference type="SUPFAM" id="SSF56003">
    <property type="entry name" value="Molybdenum cofactor-binding domain"/>
    <property type="match status" value="1"/>
</dbReference>
<dbReference type="SUPFAM" id="SSF55447">
    <property type="entry name" value="CO dehydrogenase flavoprotein C-terminal domain-like"/>
    <property type="match status" value="1"/>
</dbReference>
<dbReference type="InterPro" id="IPR046867">
    <property type="entry name" value="AldOxase/xan_DH_MoCoBD2"/>
</dbReference>
<sequence>MGEKVIEEDKEEAMKSSKTSLVFAINGQRFELELSSIDPSTTLVDFLRNKTPFKSVKLGCGEGGCGACVVLLSKYDPLLEKVDDFTISSCLTLLCSIDGCSITTSDGLGNSRVGFHAVHERIAGFHATQCGFCTPGMSVSMFSALLNADKSHPPSSGFSNLTAAEAEKAVSGNLCRCTGYRPLVDACKSFASDVDIEDLGYNSFCKKGENRDVVLGRLPCYDHASSQVCTFPEFLKNEIKNDIMSLDSRKYRWSSPVSVSELQELLEAENGVSVKLVAGNTSTGYYKEEKERKYERFVDIRRIPELTMVRSDEKGVELGACVTISKAIEVLREEENVPMLAKIATHMEKIANRFVRNTGTIGGNVMMAQRKQFPSDLTTILVAARATVKIMTSSSGQEQFTLEEFLQQPPLDAKSLLLSLEIPSWRPAKKNGSSLDTILLFETYRAAPRPRGNALAFLNAAFSAEVSSSEALDGIVVNDCQLVFGAYGTKHAHRAKKVEDFLTGKVISDEVLIEAIGLLKDEIVPDKGTSNPEYRSSLAVTFLFEFFGSLTQTNAKTTNGWLNGGCKEIGFDQNVESLKPEEAMLSSAQQIVENQEHSPVGKGIKKAGACLQASGEAVYVDDIPAPENCLYGAFIYSTMPLAWIKGIRFKQNRVPEGVLGIITYRDIPKDGKNIGTNGFFTSDLLFAEEITHCAGQIIAFLVADSQKHADIAANLVEIDYDTKDLEQPILTLEEAVEKSSFFEVPPPLRCYPVGDITKGMDEAEHKILGSKISFGSQYFFYMETQTALAVPDEDNCMVVYSSSQTPEFVHQTIAGCLGVPEHNVRVITRRVGGGFGGKAVKSMPVAAACALAASKMQRPVRTYVNRKTDMITTGGRHPMKVTYSVGFKSNGKITALDIEVLLDAGLTEDISPLMPKGIQGALMKYDWGALSFNVKVCKTNTVSRTAVRAPGDVQGSYIGEAIIEKVASYLSIDVDEIRKINLHTYESLRLFHSGKAGECSEYTLPLLWDKIDEFSGFNQRRKVVEDFNASNKWRKRGISRVPAVYAVNMRSTPGRVSVLSDGSIVVEIQGIEIGQGLWTKVKQMAAYGLGLIQCGTTSDELLKKIRVIQSDTLSMVQGSITGGSTTSEASSEAVRICCDGLVERLLPVKTALVEQTGGPVTWDNLISQAYRQSINMSVSSKYMPDSTGQYLNYGIAASEVEINVLTGETTILRTDIIYDCGKSLNPAVDLGQIEGAFVQGLGFFMLEEFLMNSDGLVVTDSTWTYKIPTVDTIPRQFNVEILNSGQHKNRVLSSKASGEPPLLLAASVHCAVRAAVKEARKQILTWNSNQQGTDLYFELPVPATMPVVKEFCGLDVVEKYLEWKIKQRKNV</sequence>
<feature type="binding site" evidence="22">
    <location>
        <position position="177"/>
    </location>
    <ligand>
        <name>[2Fe-2S] cluster</name>
        <dbReference type="ChEBI" id="CHEBI:190135"/>
        <label>2</label>
    </ligand>
</feature>
<dbReference type="GO" id="GO:0005506">
    <property type="term" value="F:iron ion binding"/>
    <property type="evidence" value="ECO:0007669"/>
    <property type="project" value="InterPro"/>
</dbReference>
<dbReference type="FunFam" id="1.10.150.120:FF:000006">
    <property type="entry name" value="Aldehyde oxidase"/>
    <property type="match status" value="1"/>
</dbReference>
<dbReference type="EC" id="1.2.3.7" evidence="18"/>
<dbReference type="InterPro" id="IPR036884">
    <property type="entry name" value="2Fe-2S-bd_dom_sf"/>
</dbReference>
<dbReference type="STRING" id="81972.D7M064"/>
<comment type="catalytic activity">
    <reaction evidence="17">
        <text>indole-3-acetaldehyde + O2 + H2O = (indol-3-yl)acetate + H2O2 + H(+)</text>
        <dbReference type="Rhea" id="RHEA:16277"/>
        <dbReference type="ChEBI" id="CHEBI:15377"/>
        <dbReference type="ChEBI" id="CHEBI:15378"/>
        <dbReference type="ChEBI" id="CHEBI:15379"/>
        <dbReference type="ChEBI" id="CHEBI:16240"/>
        <dbReference type="ChEBI" id="CHEBI:18086"/>
        <dbReference type="ChEBI" id="CHEBI:30854"/>
        <dbReference type="EC" id="1.2.3.7"/>
    </reaction>
</comment>
<dbReference type="Gramene" id="fgenesh2_kg.6__2141__AT5G20960.2">
    <property type="protein sequence ID" value="fgenesh2_kg.6__2141__AT5G20960.2"/>
    <property type="gene ID" value="fgenesh2_kg.6__2141__AT5G20960.2"/>
</dbReference>
<dbReference type="SUPFAM" id="SSF54292">
    <property type="entry name" value="2Fe-2S ferredoxin-like"/>
    <property type="match status" value="1"/>
</dbReference>
<comment type="similarity">
    <text evidence="3">Belongs to the xanthine dehydrogenase family.</text>
</comment>
<protein>
    <recommendedName>
        <fullName evidence="19">Indole-3-acetaldehyde oxidase</fullName>
        <ecNumber evidence="18">1.2.3.7</ecNumber>
    </recommendedName>
</protein>
<dbReference type="Gene3D" id="3.30.390.50">
    <property type="entry name" value="CO dehydrogenase flavoprotein, C-terminal domain"/>
    <property type="match status" value="1"/>
</dbReference>
<evidence type="ECO:0000256" key="1">
    <source>
        <dbReference type="ARBA" id="ARBA00001974"/>
    </source>
</evidence>
<comment type="cofactor">
    <cofactor evidence="16">
        <name>[2Fe-2S] cluster</name>
        <dbReference type="ChEBI" id="CHEBI:190135"/>
    </cofactor>
</comment>
<keyword evidence="15" id="KW-0073">Auxin biosynthesis</keyword>
<feature type="binding site" evidence="22">
    <location>
        <position position="1123"/>
    </location>
    <ligand>
        <name>Mo-molybdopterin</name>
        <dbReference type="ChEBI" id="CHEBI:71302"/>
    </ligand>
    <ligandPart>
        <name>Mo</name>
        <dbReference type="ChEBI" id="CHEBI:28685"/>
    </ligandPart>
</feature>
<feature type="binding site" evidence="22">
    <location>
        <position position="90"/>
    </location>
    <ligand>
        <name>[2Fe-2S] cluster</name>
        <dbReference type="ChEBI" id="CHEBI:190135"/>
        <label>1</label>
    </ligand>
</feature>
<dbReference type="InterPro" id="IPR036856">
    <property type="entry name" value="Ald_Oxase/Xan_DH_a/b_sf"/>
</dbReference>
<evidence type="ECO:0000256" key="22">
    <source>
        <dbReference type="PIRSR" id="PIRSR000127-3"/>
    </source>
</evidence>
<dbReference type="Pfam" id="PF00941">
    <property type="entry name" value="FAD_binding_5"/>
    <property type="match status" value="1"/>
</dbReference>
<dbReference type="Gene3D" id="3.30.465.10">
    <property type="match status" value="1"/>
</dbReference>
<feature type="binding site" evidence="22">
    <location>
        <position position="948"/>
    </location>
    <ligand>
        <name>Mo-molybdopterin</name>
        <dbReference type="ChEBI" id="CHEBI:71302"/>
    </ligand>
    <ligandPart>
        <name>Mo</name>
        <dbReference type="ChEBI" id="CHEBI:28685"/>
    </ligandPart>
</feature>
<feature type="domain" description="2Fe-2S ferredoxin-type" evidence="23">
    <location>
        <begin position="19"/>
        <end position="108"/>
    </location>
</feature>
<comment type="subcellular location">
    <subcellularLocation>
        <location evidence="2">Cytoplasm</location>
    </subcellularLocation>
</comment>
<dbReference type="Gene3D" id="3.30.43.10">
    <property type="entry name" value="Uridine Diphospho-n-acetylenolpyruvylglucosamine Reductase, domain 2"/>
    <property type="match status" value="1"/>
</dbReference>
<dbReference type="PANTHER" id="PTHR11908:SF135">
    <property type="entry name" value="INDOLE-3-ACETALDEHYDE OXIDASE"/>
    <property type="match status" value="1"/>
</dbReference>
<keyword evidence="10" id="KW-0937">Abscisic acid biosynthesis</keyword>
<evidence type="ECO:0000256" key="15">
    <source>
        <dbReference type="ARBA" id="ARBA00023070"/>
    </source>
</evidence>
<dbReference type="GO" id="GO:0009688">
    <property type="term" value="P:abscisic acid biosynthetic process"/>
    <property type="evidence" value="ECO:0007669"/>
    <property type="project" value="UniProtKB-KW"/>
</dbReference>
<feature type="binding site" evidence="22">
    <location>
        <position position="835"/>
    </location>
    <ligand>
        <name>Mo-molybdopterin</name>
        <dbReference type="ChEBI" id="CHEBI:71302"/>
    </ligand>
    <ligandPart>
        <name>Mo</name>
        <dbReference type="ChEBI" id="CHEBI:28685"/>
    </ligandPart>
</feature>
<feature type="binding site" evidence="21">
    <location>
        <position position="376"/>
    </location>
    <ligand>
        <name>FAD</name>
        <dbReference type="ChEBI" id="CHEBI:57692"/>
    </ligand>
</feature>
<dbReference type="InterPro" id="IPR000674">
    <property type="entry name" value="Ald_Oxase/Xan_DH_a/b"/>
</dbReference>
<keyword evidence="7 22" id="KW-0001">2Fe-2S</keyword>